<reference evidence="1 2" key="1">
    <citation type="journal article" date="2015" name="Genome Announc.">
        <title>Complete Genome of Geobacter pickeringii G13T, a Metal-Reducing Isolate from Sedimentary Kaolin Deposits.</title>
        <authorList>
            <person name="Badalamenti J.P."/>
            <person name="Bond D.R."/>
        </authorList>
    </citation>
    <scope>NUCLEOTIDE SEQUENCE [LARGE SCALE GENOMIC DNA]</scope>
    <source>
        <strain evidence="1 2">G13</strain>
    </source>
</reference>
<keyword evidence="2" id="KW-1185">Reference proteome</keyword>
<dbReference type="KEGG" id="gpi:GPICK_02945"/>
<protein>
    <recommendedName>
        <fullName evidence="3">Peptidase C51 domain-containing protein</fullName>
    </recommendedName>
</protein>
<dbReference type="AlphaFoldDB" id="A0A0B5BD46"/>
<dbReference type="EMBL" id="CP009788">
    <property type="protein sequence ID" value="AJE02475.1"/>
    <property type="molecule type" value="Genomic_DNA"/>
</dbReference>
<evidence type="ECO:0008006" key="3">
    <source>
        <dbReference type="Google" id="ProtNLM"/>
    </source>
</evidence>
<evidence type="ECO:0000313" key="1">
    <source>
        <dbReference type="EMBL" id="AJE02475.1"/>
    </source>
</evidence>
<gene>
    <name evidence="1" type="ORF">GPICK_02945</name>
</gene>
<dbReference type="STRING" id="345632.GPICK_02945"/>
<organism evidence="1 2">
    <name type="scientific">Geobacter pickeringii</name>
    <dbReference type="NCBI Taxonomy" id="345632"/>
    <lineage>
        <taxon>Bacteria</taxon>
        <taxon>Pseudomonadati</taxon>
        <taxon>Thermodesulfobacteriota</taxon>
        <taxon>Desulfuromonadia</taxon>
        <taxon>Geobacterales</taxon>
        <taxon>Geobacteraceae</taxon>
        <taxon>Geobacter</taxon>
    </lineage>
</organism>
<accession>A0A0B5BD46</accession>
<dbReference type="HOGENOM" id="CLU_2046319_0_0_7"/>
<proteinExistence type="predicted"/>
<sequence>MGCTVGDARCWLTNGGFCTDYVENKARRGQGGKQAQLKPIEPGDVKKGDIAQFASRAHYSYVESVVKGKDGKPVAVNLSEYNYGTCLVDEQSMVTDKYKVINRRMAVPLSAVDGGFLRPR</sequence>
<dbReference type="Proteomes" id="UP000057609">
    <property type="component" value="Chromosome"/>
</dbReference>
<dbReference type="RefSeq" id="WP_039740379.1">
    <property type="nucleotide sequence ID" value="NZ_CP009788.1"/>
</dbReference>
<evidence type="ECO:0000313" key="2">
    <source>
        <dbReference type="Proteomes" id="UP000057609"/>
    </source>
</evidence>
<name>A0A0B5BD46_9BACT</name>